<feature type="region of interest" description="Disordered" evidence="2">
    <location>
        <begin position="389"/>
        <end position="652"/>
    </location>
</feature>
<dbReference type="InterPro" id="IPR000571">
    <property type="entry name" value="Znf_CCCH"/>
</dbReference>
<feature type="compositionally biased region" description="Polar residues" evidence="2">
    <location>
        <begin position="401"/>
        <end position="416"/>
    </location>
</feature>
<feature type="compositionally biased region" description="Low complexity" evidence="2">
    <location>
        <begin position="612"/>
        <end position="630"/>
    </location>
</feature>
<keyword evidence="1" id="KW-0479">Metal-binding</keyword>
<feature type="compositionally biased region" description="Basic and acidic residues" evidence="2">
    <location>
        <begin position="121"/>
        <end position="130"/>
    </location>
</feature>
<sequence length="1116" mass="122129">MPMVMGIPMLNIKPRNHTTTPRIKGVTDAYEYNQTTIPGLGMRFADNAPNWQPPAPQSFSGIYTSPNTSVAPWQTGPVDGNLAAESSTERPDIGVDNDAMEEGELSEGELEDIYEPGETERNTFGKREDQPSGFVDQCNRPHMDNQRTWNSKYSGRERSGSYSPHLSPREIQLSGQENDASNTQTLRRSFHDSNNGVLIHGDNTALSHHGEARDMAAMVSETKKHAREAILRLWPLKVRYHNYIEEGVDQTLLDQLFVELGLDLETTVPRPQQSNLMVPGQGDVSRSDVREIVPPLAQTTILAVDTESKATNSAKDKAEERKDRIARLLAAKGSKVPADADANKSAISRPISTDTPNITKTDKTKAQSEKSKLIQQKIEALMKAREASAKATQAPALPVSSIAQPVPDTSKSNSQVPVEPMNPDDYPDATMEKANPSTGPPIPGLFLSSNAPSPAPSQRKRPVAADLNKNSTPSIPKRPFGQARESRPFLIDVSDDEDDAEMDIDSPELRASSVQRPTAPGSRTSSFRDDTTLPDGVSRGTSGMIDLASMNKKIEDMRRRIAEAEARKKKAKQSGGNSPLPQSGAQSKEGSADANTPSVPTEHGLLTTSETVQTSSAPSAPQSSFSSNVSTKLPKVRDGRQQARPSLRARVASERLPIVTAQRMECQEQLKHFQSEIDRVKKEIENKLVEEERLRKDALQAEPVLSPVSKGQDECESESKSESVIAREEPSGMQPQAVDIVPCVYVSAHFSSVVMSQEVPTLYDTSTPAQTDKINDSHDEAEQDAMMDEPSCIVLAESHGGSMTCPGESHMHDESIVARETADDQSSLPADPSVIHGTVEIDVESATDIEEPEEDIAMDEAVTSSEEESAAEDESDDYEPTDAVVSLPDPHSSVQRQPSSQQASDDSTVLETSDTDLQGFSTATPVTKPISTGTGDSESESNREVDTLTFQANNGADDTQVEISKHSEVSNDTETTFVPYETPLQYFKAYRFHPQYSGSVAGGLRSLTYSNNIDATREVCPDQLTHEVCPRGSECQFQHFEDMQLPDDQIIVQLGAYDNSEVEQQDQYVAGLRQLLTDFRNRKVKDFQAISQGLIEYRARFLRDKTKILPLGGVTL</sequence>
<feature type="region of interest" description="Disordered" evidence="2">
    <location>
        <begin position="121"/>
        <end position="168"/>
    </location>
</feature>
<feature type="compositionally biased region" description="Polar residues" evidence="2">
    <location>
        <begin position="350"/>
        <end position="359"/>
    </location>
</feature>
<feature type="zinc finger region" description="C3H1-type" evidence="1">
    <location>
        <begin position="1014"/>
        <end position="1042"/>
    </location>
</feature>
<keyword evidence="5" id="KW-1185">Reference proteome</keyword>
<evidence type="ECO:0000256" key="1">
    <source>
        <dbReference type="PROSITE-ProRule" id="PRU00723"/>
    </source>
</evidence>
<proteinExistence type="predicted"/>
<feature type="compositionally biased region" description="Acidic residues" evidence="2">
    <location>
        <begin position="865"/>
        <end position="880"/>
    </location>
</feature>
<comment type="caution">
    <text evidence="4">The sequence shown here is derived from an EMBL/GenBank/DDBJ whole genome shotgun (WGS) entry which is preliminary data.</text>
</comment>
<dbReference type="Proteomes" id="UP001152024">
    <property type="component" value="Unassembled WGS sequence"/>
</dbReference>
<evidence type="ECO:0000259" key="3">
    <source>
        <dbReference type="PROSITE" id="PS50103"/>
    </source>
</evidence>
<keyword evidence="1" id="KW-0862">Zinc</keyword>
<feature type="region of interest" description="Disordered" evidence="2">
    <location>
        <begin position="818"/>
        <end position="944"/>
    </location>
</feature>
<feature type="compositionally biased region" description="Acidic residues" evidence="2">
    <location>
        <begin position="493"/>
        <end position="506"/>
    </location>
</feature>
<keyword evidence="1" id="KW-0863">Zinc-finger</keyword>
<feature type="region of interest" description="Disordered" evidence="2">
    <location>
        <begin position="336"/>
        <end position="370"/>
    </location>
</feature>
<accession>A0ABQ8RQP0</accession>
<protein>
    <recommendedName>
        <fullName evidence="3">C3H1-type domain-containing protein</fullName>
    </recommendedName>
</protein>
<feature type="compositionally biased region" description="Basic and acidic residues" evidence="2">
    <location>
        <begin position="360"/>
        <end position="370"/>
    </location>
</feature>
<feature type="compositionally biased region" description="Basic and acidic residues" evidence="2">
    <location>
        <begin position="552"/>
        <end position="566"/>
    </location>
</feature>
<gene>
    <name evidence="4" type="ORF">NW768_001606</name>
</gene>
<reference evidence="4" key="1">
    <citation type="submission" date="2022-09" db="EMBL/GenBank/DDBJ databases">
        <title>Fusarium specimens isolated from Avocado Roots.</title>
        <authorList>
            <person name="Stajich J."/>
            <person name="Roper C."/>
            <person name="Heimlech-Rivalta G."/>
        </authorList>
    </citation>
    <scope>NUCLEOTIDE SEQUENCE</scope>
    <source>
        <strain evidence="4">CF00095</strain>
    </source>
</reference>
<dbReference type="PROSITE" id="PS50103">
    <property type="entry name" value="ZF_C3H1"/>
    <property type="match status" value="1"/>
</dbReference>
<feature type="domain" description="C3H1-type" evidence="3">
    <location>
        <begin position="1014"/>
        <end position="1042"/>
    </location>
</feature>
<evidence type="ECO:0000256" key="2">
    <source>
        <dbReference type="SAM" id="MobiDB-lite"/>
    </source>
</evidence>
<feature type="region of interest" description="Disordered" evidence="2">
    <location>
        <begin position="700"/>
        <end position="732"/>
    </location>
</feature>
<feature type="compositionally biased region" description="Acidic residues" evidence="2">
    <location>
        <begin position="841"/>
        <end position="858"/>
    </location>
</feature>
<name>A0ABQ8RQP0_FUSEQ</name>
<feature type="compositionally biased region" description="Polar residues" evidence="2">
    <location>
        <begin position="892"/>
        <end position="936"/>
    </location>
</feature>
<feature type="compositionally biased region" description="Basic and acidic residues" evidence="2">
    <location>
        <begin position="711"/>
        <end position="730"/>
    </location>
</feature>
<feature type="compositionally biased region" description="Polar residues" evidence="2">
    <location>
        <begin position="574"/>
        <end position="599"/>
    </location>
</feature>
<dbReference type="EMBL" id="JAOQBH010000002">
    <property type="protein sequence ID" value="KAJ4140250.1"/>
    <property type="molecule type" value="Genomic_DNA"/>
</dbReference>
<evidence type="ECO:0000313" key="4">
    <source>
        <dbReference type="EMBL" id="KAJ4140250.1"/>
    </source>
</evidence>
<organism evidence="4 5">
    <name type="scientific">Fusarium equiseti</name>
    <name type="common">Fusarium scirpi</name>
    <dbReference type="NCBI Taxonomy" id="61235"/>
    <lineage>
        <taxon>Eukaryota</taxon>
        <taxon>Fungi</taxon>
        <taxon>Dikarya</taxon>
        <taxon>Ascomycota</taxon>
        <taxon>Pezizomycotina</taxon>
        <taxon>Sordariomycetes</taxon>
        <taxon>Hypocreomycetidae</taxon>
        <taxon>Hypocreales</taxon>
        <taxon>Nectriaceae</taxon>
        <taxon>Fusarium</taxon>
        <taxon>Fusarium incarnatum-equiseti species complex</taxon>
    </lineage>
</organism>
<feature type="compositionally biased region" description="Polar residues" evidence="2">
    <location>
        <begin position="512"/>
        <end position="525"/>
    </location>
</feature>
<evidence type="ECO:0000313" key="5">
    <source>
        <dbReference type="Proteomes" id="UP001152024"/>
    </source>
</evidence>